<feature type="chain" id="PRO_5037526208" evidence="1">
    <location>
        <begin position="24"/>
        <end position="343"/>
    </location>
</feature>
<dbReference type="AlphaFoldDB" id="A0A914HUH0"/>
<organism evidence="3 4">
    <name type="scientific">Globodera rostochiensis</name>
    <name type="common">Golden nematode worm</name>
    <name type="synonym">Heterodera rostochiensis</name>
    <dbReference type="NCBI Taxonomy" id="31243"/>
    <lineage>
        <taxon>Eukaryota</taxon>
        <taxon>Metazoa</taxon>
        <taxon>Ecdysozoa</taxon>
        <taxon>Nematoda</taxon>
        <taxon>Chromadorea</taxon>
        <taxon>Rhabditida</taxon>
        <taxon>Tylenchina</taxon>
        <taxon>Tylenchomorpha</taxon>
        <taxon>Tylenchoidea</taxon>
        <taxon>Heteroderidae</taxon>
        <taxon>Heteroderinae</taxon>
        <taxon>Globodera</taxon>
    </lineage>
</organism>
<feature type="signal peptide" evidence="1">
    <location>
        <begin position="1"/>
        <end position="23"/>
    </location>
</feature>
<keyword evidence="1" id="KW-0732">Signal</keyword>
<evidence type="ECO:0000259" key="2">
    <source>
        <dbReference type="Pfam" id="PF01764"/>
    </source>
</evidence>
<dbReference type="PANTHER" id="PTHR45908:SF8">
    <property type="entry name" value="FUNGAL LIPASE-LIKE DOMAIN-CONTAINING PROTEIN"/>
    <property type="match status" value="1"/>
</dbReference>
<evidence type="ECO:0000313" key="4">
    <source>
        <dbReference type="WBParaSite" id="Gr19_v10_g4110.t1"/>
    </source>
</evidence>
<dbReference type="Gene3D" id="3.40.50.1820">
    <property type="entry name" value="alpha/beta hydrolase"/>
    <property type="match status" value="1"/>
</dbReference>
<sequence>MVKSKSLSLALAVLSIAIAEYFAVPIQKQNAKEAAFRKWLKEHMDDVISTMDLAKRFGGPQDLVEESFNKKRIIEDKKRTRQNIRNNGTTESEDNAYSDQFVRHKMFPMAAASYGTAENVEKCLRKTFQNATFYRNPVVKCDDKPNELCSAFTAISHEDRAIILSFRGTDSGMQLLQETTQIALFKSTESPKEGWGKVGTYFLKIFNQLVNEGKILDDLAKLLNTYEDYELWVTGHSLGGALAAIASANIVDSELISAQKLKLVTFGQPRTGDRDWAAAIDQNHHGTEIFYNNSMDASEEFVVCSEDAETSECADSYWYLNVRDHLYYFGKFVSEWGESGCAN</sequence>
<feature type="domain" description="Fungal lipase-type" evidence="2">
    <location>
        <begin position="164"/>
        <end position="284"/>
    </location>
</feature>
<dbReference type="WBParaSite" id="Gr19_v10_g4110.t1">
    <property type="protein sequence ID" value="Gr19_v10_g4110.t1"/>
    <property type="gene ID" value="Gr19_v10_g4110"/>
</dbReference>
<dbReference type="CDD" id="cd00519">
    <property type="entry name" value="Lipase_3"/>
    <property type="match status" value="1"/>
</dbReference>
<dbReference type="InterPro" id="IPR029058">
    <property type="entry name" value="AB_hydrolase_fold"/>
</dbReference>
<proteinExistence type="predicted"/>
<dbReference type="Pfam" id="PF01764">
    <property type="entry name" value="Lipase_3"/>
    <property type="match status" value="1"/>
</dbReference>
<protein>
    <submittedName>
        <fullName evidence="4">Fungal lipase-like domain-containing protein</fullName>
    </submittedName>
</protein>
<name>A0A914HUH0_GLORO</name>
<reference evidence="4" key="1">
    <citation type="submission" date="2022-11" db="UniProtKB">
        <authorList>
            <consortium name="WormBaseParasite"/>
        </authorList>
    </citation>
    <scope>IDENTIFICATION</scope>
</reference>
<accession>A0A914HUH0</accession>
<dbReference type="SUPFAM" id="SSF53474">
    <property type="entry name" value="alpha/beta-Hydrolases"/>
    <property type="match status" value="1"/>
</dbReference>
<dbReference type="GO" id="GO:0006629">
    <property type="term" value="P:lipid metabolic process"/>
    <property type="evidence" value="ECO:0007669"/>
    <property type="project" value="InterPro"/>
</dbReference>
<evidence type="ECO:0000256" key="1">
    <source>
        <dbReference type="SAM" id="SignalP"/>
    </source>
</evidence>
<dbReference type="InterPro" id="IPR002921">
    <property type="entry name" value="Fungal_lipase-type"/>
</dbReference>
<evidence type="ECO:0000313" key="3">
    <source>
        <dbReference type="Proteomes" id="UP000887572"/>
    </source>
</evidence>
<keyword evidence="3" id="KW-1185">Reference proteome</keyword>
<dbReference type="PANTHER" id="PTHR45908">
    <property type="entry name" value="PROTEIN CBG11750-RELATED"/>
    <property type="match status" value="1"/>
</dbReference>
<dbReference type="Proteomes" id="UP000887572">
    <property type="component" value="Unplaced"/>
</dbReference>